<dbReference type="GO" id="GO:0005829">
    <property type="term" value="C:cytosol"/>
    <property type="evidence" value="ECO:0007669"/>
    <property type="project" value="TreeGrafter"/>
</dbReference>
<dbReference type="InterPro" id="IPR023214">
    <property type="entry name" value="HAD_sf"/>
</dbReference>
<dbReference type="KEGG" id="ddt:AAY81_09910"/>
<dbReference type="PRINTS" id="PR00413">
    <property type="entry name" value="HADHALOGNASE"/>
</dbReference>
<organism evidence="1 2">
    <name type="scientific">Denitrobacterium detoxificans</name>
    <dbReference type="NCBI Taxonomy" id="79604"/>
    <lineage>
        <taxon>Bacteria</taxon>
        <taxon>Bacillati</taxon>
        <taxon>Actinomycetota</taxon>
        <taxon>Coriobacteriia</taxon>
        <taxon>Eggerthellales</taxon>
        <taxon>Eggerthellaceae</taxon>
        <taxon>Denitrobacterium</taxon>
    </lineage>
</organism>
<sequence>MAREAFIFDCDGTILDTLPDLVLLTNATLKEFGLPQHTSKDVLSFVGHGARALIDQAVPSNTPEEKRVAVFNRWKELYPTFGFEETIPFKGMPSTIETLKRTGIKVAVLSNKFDAATKEVTERYYPGVFDAIHGECPDYPRKPDPTGLLKTIAELGTVPEKTVYVGDSPVDIEVSKAAGVFAAGVSWGYNPEPVLVSAGADAIVHAPENLLGLLSR</sequence>
<evidence type="ECO:0000313" key="2">
    <source>
        <dbReference type="Proteomes" id="UP000182975"/>
    </source>
</evidence>
<accession>A0A172S092</accession>
<dbReference type="OrthoDB" id="9776368at2"/>
<dbReference type="Proteomes" id="UP000182975">
    <property type="component" value="Unassembled WGS sequence"/>
</dbReference>
<name>A0A172S092_9ACTN</name>
<dbReference type="SFLD" id="SFLDG01129">
    <property type="entry name" value="C1.5:_HAD__Beta-PGM__Phosphata"/>
    <property type="match status" value="1"/>
</dbReference>
<dbReference type="PANTHER" id="PTHR43434">
    <property type="entry name" value="PHOSPHOGLYCOLATE PHOSPHATASE"/>
    <property type="match status" value="1"/>
</dbReference>
<dbReference type="InterPro" id="IPR023198">
    <property type="entry name" value="PGP-like_dom2"/>
</dbReference>
<dbReference type="Gene3D" id="3.40.50.1000">
    <property type="entry name" value="HAD superfamily/HAD-like"/>
    <property type="match status" value="1"/>
</dbReference>
<dbReference type="EMBL" id="FOEC01000001">
    <property type="protein sequence ID" value="SEO41527.1"/>
    <property type="molecule type" value="Genomic_DNA"/>
</dbReference>
<reference evidence="2" key="1">
    <citation type="submission" date="2016-10" db="EMBL/GenBank/DDBJ databases">
        <authorList>
            <person name="Varghese N."/>
        </authorList>
    </citation>
    <scope>NUCLEOTIDE SEQUENCE [LARGE SCALE GENOMIC DNA]</scope>
    <source>
        <strain evidence="2">DSM 21843</strain>
    </source>
</reference>
<gene>
    <name evidence="1" type="ORF">SAMN02910314_00179</name>
</gene>
<dbReference type="GO" id="GO:0008967">
    <property type="term" value="F:phosphoglycolate phosphatase activity"/>
    <property type="evidence" value="ECO:0007669"/>
    <property type="project" value="TreeGrafter"/>
</dbReference>
<dbReference type="InterPro" id="IPR036412">
    <property type="entry name" value="HAD-like_sf"/>
</dbReference>
<dbReference type="PANTHER" id="PTHR43434:SF1">
    <property type="entry name" value="PHOSPHOGLYCOLATE PHOSPHATASE"/>
    <property type="match status" value="1"/>
</dbReference>
<dbReference type="RefSeq" id="WP_066664621.1">
    <property type="nucleotide sequence ID" value="NZ_CP011402.1"/>
</dbReference>
<dbReference type="InterPro" id="IPR006439">
    <property type="entry name" value="HAD-SF_hydro_IA"/>
</dbReference>
<dbReference type="GO" id="GO:0006281">
    <property type="term" value="P:DNA repair"/>
    <property type="evidence" value="ECO:0007669"/>
    <property type="project" value="TreeGrafter"/>
</dbReference>
<dbReference type="Gene3D" id="1.10.150.240">
    <property type="entry name" value="Putative phosphatase, domain 2"/>
    <property type="match status" value="1"/>
</dbReference>
<proteinExistence type="predicted"/>
<dbReference type="InterPro" id="IPR041492">
    <property type="entry name" value="HAD_2"/>
</dbReference>
<dbReference type="InterPro" id="IPR050155">
    <property type="entry name" value="HAD-like_hydrolase_sf"/>
</dbReference>
<dbReference type="AlphaFoldDB" id="A0A172S092"/>
<keyword evidence="2" id="KW-1185">Reference proteome</keyword>
<dbReference type="STRING" id="79604.AAY81_09910"/>
<dbReference type="SFLD" id="SFLDS00003">
    <property type="entry name" value="Haloacid_Dehalogenase"/>
    <property type="match status" value="1"/>
</dbReference>
<evidence type="ECO:0000313" key="1">
    <source>
        <dbReference type="EMBL" id="SEO41527.1"/>
    </source>
</evidence>
<dbReference type="Pfam" id="PF13419">
    <property type="entry name" value="HAD_2"/>
    <property type="match status" value="1"/>
</dbReference>
<dbReference type="NCBIfam" id="TIGR01549">
    <property type="entry name" value="HAD-SF-IA-v1"/>
    <property type="match status" value="1"/>
</dbReference>
<dbReference type="SUPFAM" id="SSF56784">
    <property type="entry name" value="HAD-like"/>
    <property type="match status" value="1"/>
</dbReference>
<protein>
    <submittedName>
        <fullName evidence="1">Phosphoglycolate phosphatase</fullName>
    </submittedName>
</protein>